<accession>A0A0S2FGA8</accession>
<protein>
    <submittedName>
        <fullName evidence="2">Uncharacterized protein</fullName>
    </submittedName>
</protein>
<organism evidence="2 3">
    <name type="scientific">Lysobacter antibioticus</name>
    <dbReference type="NCBI Taxonomy" id="84531"/>
    <lineage>
        <taxon>Bacteria</taxon>
        <taxon>Pseudomonadati</taxon>
        <taxon>Pseudomonadota</taxon>
        <taxon>Gammaproteobacteria</taxon>
        <taxon>Lysobacterales</taxon>
        <taxon>Lysobacteraceae</taxon>
        <taxon>Lysobacter</taxon>
    </lineage>
</organism>
<evidence type="ECO:0000313" key="3">
    <source>
        <dbReference type="Proteomes" id="UP000060787"/>
    </source>
</evidence>
<proteinExistence type="predicted"/>
<sequence>MSGPCTVSKPGMSGPCTFPKPGMSGPCAVSWATIAPSMGRPRATGPTGVSPRMKAAGRRRKMTRCSAACLLHRGRTDQRPCDEAPAGAVQG</sequence>
<dbReference type="STRING" id="84531.LA76x_4461"/>
<dbReference type="KEGG" id="lab:LA76x_4461"/>
<feature type="region of interest" description="Disordered" evidence="1">
    <location>
        <begin position="37"/>
        <end position="58"/>
    </location>
</feature>
<evidence type="ECO:0000256" key="1">
    <source>
        <dbReference type="SAM" id="MobiDB-lite"/>
    </source>
</evidence>
<dbReference type="PATRIC" id="fig|84531.8.peg.4456"/>
<keyword evidence="3" id="KW-1185">Reference proteome</keyword>
<dbReference type="EMBL" id="CP011129">
    <property type="protein sequence ID" value="ALN82569.1"/>
    <property type="molecule type" value="Genomic_DNA"/>
</dbReference>
<dbReference type="Proteomes" id="UP000060787">
    <property type="component" value="Chromosome"/>
</dbReference>
<evidence type="ECO:0000313" key="2">
    <source>
        <dbReference type="EMBL" id="ALN82569.1"/>
    </source>
</evidence>
<name>A0A0S2FGA8_LYSAN</name>
<reference evidence="2 3" key="1">
    <citation type="journal article" date="2015" name="BMC Genomics">
        <title>Comparative genomics and metabolic profiling of the genus Lysobacter.</title>
        <authorList>
            <person name="de Bruijn I."/>
            <person name="Cheng X."/>
            <person name="de Jager V."/>
            <person name="Exposito R.G."/>
            <person name="Watrous J."/>
            <person name="Patel N."/>
            <person name="Postma J."/>
            <person name="Dorrestein P.C."/>
            <person name="Kobayashi D."/>
            <person name="Raaijmakers J.M."/>
        </authorList>
    </citation>
    <scope>NUCLEOTIDE SEQUENCE [LARGE SCALE GENOMIC DNA]</scope>
    <source>
        <strain evidence="2 3">76</strain>
    </source>
</reference>
<dbReference type="AlphaFoldDB" id="A0A0S2FGA8"/>
<gene>
    <name evidence="2" type="ORF">LA76x_4461</name>
</gene>